<keyword evidence="5" id="KW-1003">Cell membrane</keyword>
<evidence type="ECO:0000256" key="1">
    <source>
        <dbReference type="ARBA" id="ARBA00004141"/>
    </source>
</evidence>
<keyword evidence="5" id="KW-0811">Translocation</keyword>
<sequence length="244" mass="26854">MNSMPLTRHLLELRQRLLRSVVAVVLIFIPLFMFAGDIYTLLAQPLMQALPEGGSMIATDVTGPFLVPFKLALYLSMLLAMPFLLHQCWSFVSPGLYRREKRFARPLLFASVLLFYFGAVFAWFVVMPLLFAFFISVAPQGVAVMTDIGAWLGFTMTFVMAFGMAFELPVAVVLLVASGIVTPTVLAGGRAYVVVGCFVAGMLLTPPDIISQSLLAIPMWVLFEVGLLCSRWVEPMADDSEALS</sequence>
<keyword evidence="2 5" id="KW-0812">Transmembrane</keyword>
<dbReference type="RefSeq" id="WP_035245018.1">
    <property type="nucleotide sequence ID" value="NZ_ARXU01000002.1"/>
</dbReference>
<reference evidence="6 7" key="1">
    <citation type="submission" date="2012-09" db="EMBL/GenBank/DDBJ databases">
        <title>Genome Sequence of alkane-degrading Bacterium Alcanivorax jadensis T9.</title>
        <authorList>
            <person name="Lai Q."/>
            <person name="Shao Z."/>
        </authorList>
    </citation>
    <scope>NUCLEOTIDE SEQUENCE [LARGE SCALE GENOMIC DNA]</scope>
    <source>
        <strain evidence="6 7">T9</strain>
    </source>
</reference>
<feature type="transmembrane region" description="Helical" evidence="5">
    <location>
        <begin position="209"/>
        <end position="229"/>
    </location>
</feature>
<proteinExistence type="inferred from homology"/>
<name>A0ABR4WGS3_9GAMM</name>
<dbReference type="HAMAP" id="MF_00902">
    <property type="entry name" value="TatC"/>
    <property type="match status" value="1"/>
</dbReference>
<evidence type="ECO:0000256" key="2">
    <source>
        <dbReference type="ARBA" id="ARBA00022692"/>
    </source>
</evidence>
<keyword evidence="5" id="KW-0653">Protein transport</keyword>
<dbReference type="NCBIfam" id="TIGR00945">
    <property type="entry name" value="tatC"/>
    <property type="match status" value="1"/>
</dbReference>
<gene>
    <name evidence="5" type="primary">tatC</name>
    <name evidence="6" type="ORF">T9A_00630</name>
</gene>
<evidence type="ECO:0000256" key="4">
    <source>
        <dbReference type="ARBA" id="ARBA00023136"/>
    </source>
</evidence>
<keyword evidence="4 5" id="KW-0472">Membrane</keyword>
<dbReference type="Proteomes" id="UP000029443">
    <property type="component" value="Unassembled WGS sequence"/>
</dbReference>
<dbReference type="Pfam" id="PF00902">
    <property type="entry name" value="TatC"/>
    <property type="match status" value="1"/>
</dbReference>
<keyword evidence="7" id="KW-1185">Reference proteome</keyword>
<evidence type="ECO:0000256" key="3">
    <source>
        <dbReference type="ARBA" id="ARBA00022989"/>
    </source>
</evidence>
<protein>
    <recommendedName>
        <fullName evidence="5">Sec-independent protein translocase protein TatC</fullName>
    </recommendedName>
</protein>
<comment type="function">
    <text evidence="5">Part of the twin-arginine translocation (Tat) system that transports large folded proteins containing a characteristic twin-arginine motif in their signal peptide across membranes. Together with TatB, TatC is part of a receptor directly interacting with Tat signal peptides.</text>
</comment>
<organism evidence="6 7">
    <name type="scientific">Alcanivorax jadensis T9</name>
    <dbReference type="NCBI Taxonomy" id="1177181"/>
    <lineage>
        <taxon>Bacteria</taxon>
        <taxon>Pseudomonadati</taxon>
        <taxon>Pseudomonadota</taxon>
        <taxon>Gammaproteobacteria</taxon>
        <taxon>Oceanospirillales</taxon>
        <taxon>Alcanivoracaceae</taxon>
        <taxon>Alcanivorax</taxon>
    </lineage>
</organism>
<evidence type="ECO:0000256" key="5">
    <source>
        <dbReference type="HAMAP-Rule" id="MF_00902"/>
    </source>
</evidence>
<evidence type="ECO:0000313" key="7">
    <source>
        <dbReference type="Proteomes" id="UP000029443"/>
    </source>
</evidence>
<comment type="subcellular location">
    <subcellularLocation>
        <location evidence="5">Cell membrane</location>
        <topology evidence="5">Multi-pass membrane protein</topology>
    </subcellularLocation>
    <subcellularLocation>
        <location evidence="1">Membrane</location>
        <topology evidence="1">Multi-pass membrane protein</topology>
    </subcellularLocation>
</comment>
<dbReference type="InterPro" id="IPR002033">
    <property type="entry name" value="TatC"/>
</dbReference>
<evidence type="ECO:0000313" key="6">
    <source>
        <dbReference type="EMBL" id="KGD62339.1"/>
    </source>
</evidence>
<comment type="caution">
    <text evidence="6">The sequence shown here is derived from an EMBL/GenBank/DDBJ whole genome shotgun (WGS) entry which is preliminary data.</text>
</comment>
<dbReference type="PANTHER" id="PTHR30371:SF0">
    <property type="entry name" value="SEC-INDEPENDENT PROTEIN TRANSLOCASE PROTEIN TATC, CHLOROPLASTIC-RELATED"/>
    <property type="match status" value="1"/>
</dbReference>
<feature type="transmembrane region" description="Helical" evidence="5">
    <location>
        <begin position="113"/>
        <end position="138"/>
    </location>
</feature>
<keyword evidence="5" id="KW-0813">Transport</keyword>
<dbReference type="EMBL" id="ARXU01000002">
    <property type="protein sequence ID" value="KGD62339.1"/>
    <property type="molecule type" value="Genomic_DNA"/>
</dbReference>
<comment type="subunit">
    <text evidence="5">The Tat system comprises two distinct complexes: a TatABC complex, containing multiple copies of TatA, TatB and TatC subunits, and a separate TatA complex, containing only TatA subunits. Substrates initially bind to the TatABC complex, which probably triggers association of the separate TatA complex to form the active translocon.</text>
</comment>
<dbReference type="PRINTS" id="PR01840">
    <property type="entry name" value="TATCFAMILY"/>
</dbReference>
<keyword evidence="3 5" id="KW-1133">Transmembrane helix</keyword>
<feature type="transmembrane region" description="Helical" evidence="5">
    <location>
        <begin position="150"/>
        <end position="177"/>
    </location>
</feature>
<accession>A0ABR4WGS3</accession>
<feature type="transmembrane region" description="Helical" evidence="5">
    <location>
        <begin position="71"/>
        <end position="92"/>
    </location>
</feature>
<dbReference type="PANTHER" id="PTHR30371">
    <property type="entry name" value="SEC-INDEPENDENT PROTEIN TRANSLOCASE PROTEIN TATC"/>
    <property type="match status" value="1"/>
</dbReference>
<comment type="similarity">
    <text evidence="5">Belongs to the TatC family.</text>
</comment>
<feature type="transmembrane region" description="Helical" evidence="5">
    <location>
        <begin position="21"/>
        <end position="42"/>
    </location>
</feature>
<comment type="caution">
    <text evidence="5">Lacks conserved residue(s) required for the propagation of feature annotation.</text>
</comment>